<dbReference type="InterPro" id="IPR024520">
    <property type="entry name" value="DUF3558"/>
</dbReference>
<comment type="caution">
    <text evidence="2">The sequence shown here is derived from an EMBL/GenBank/DDBJ whole genome shotgun (WGS) entry which is preliminary data.</text>
</comment>
<proteinExistence type="predicted"/>
<sequence length="199" mass="20047">MRMMSVAGVAVALMLAGCGGGGGNDAAAGGAAEQGETAAAEAAGIDPCSLISAQEMSAITTDTVKRTSRDGQVCTYHSDPDDGVQLTVMASGGAKQMQVVHRTAEVLGGMGASVADKGGAGADVAVLTKKDKTAVPKLGDEAAWGMNTTLSVRKGDAFVEVVPPLMHDPASHSGYPLVGKDEKRAIAQKVAERVLAKLP</sequence>
<gene>
    <name evidence="2" type="ORF">TPR58_13965</name>
</gene>
<feature type="signal peptide" evidence="1">
    <location>
        <begin position="1"/>
        <end position="21"/>
    </location>
</feature>
<dbReference type="PROSITE" id="PS51257">
    <property type="entry name" value="PROKAR_LIPOPROTEIN"/>
    <property type="match status" value="1"/>
</dbReference>
<name>A0ABV0B9M5_9SPHN</name>
<dbReference type="RefSeq" id="WP_346247296.1">
    <property type="nucleotide sequence ID" value="NZ_JBDIZK010000008.1"/>
</dbReference>
<protein>
    <submittedName>
        <fullName evidence="2">DUF3558 family protein</fullName>
    </submittedName>
</protein>
<evidence type="ECO:0000256" key="1">
    <source>
        <dbReference type="SAM" id="SignalP"/>
    </source>
</evidence>
<dbReference type="Pfam" id="PF12079">
    <property type="entry name" value="DUF3558"/>
    <property type="match status" value="1"/>
</dbReference>
<accession>A0ABV0B9M5</accession>
<dbReference type="EMBL" id="JBDIZK010000008">
    <property type="protein sequence ID" value="MEN3748277.1"/>
    <property type="molecule type" value="Genomic_DNA"/>
</dbReference>
<evidence type="ECO:0000313" key="3">
    <source>
        <dbReference type="Proteomes" id="UP001427805"/>
    </source>
</evidence>
<reference evidence="2 3" key="1">
    <citation type="submission" date="2024-05" db="EMBL/GenBank/DDBJ databases">
        <title>Sphingomonas sp. HF-S3 16S ribosomal RNA gene Genome sequencing and assembly.</title>
        <authorList>
            <person name="Lee H."/>
        </authorList>
    </citation>
    <scope>NUCLEOTIDE SEQUENCE [LARGE SCALE GENOMIC DNA]</scope>
    <source>
        <strain evidence="2 3">HF-S3</strain>
    </source>
</reference>
<feature type="chain" id="PRO_5046828188" evidence="1">
    <location>
        <begin position="22"/>
        <end position="199"/>
    </location>
</feature>
<dbReference type="Proteomes" id="UP001427805">
    <property type="component" value="Unassembled WGS sequence"/>
</dbReference>
<evidence type="ECO:0000313" key="2">
    <source>
        <dbReference type="EMBL" id="MEN3748277.1"/>
    </source>
</evidence>
<keyword evidence="3" id="KW-1185">Reference proteome</keyword>
<organism evidence="2 3">
    <name type="scientific">Sphingomonas rustica</name>
    <dbReference type="NCBI Taxonomy" id="3103142"/>
    <lineage>
        <taxon>Bacteria</taxon>
        <taxon>Pseudomonadati</taxon>
        <taxon>Pseudomonadota</taxon>
        <taxon>Alphaproteobacteria</taxon>
        <taxon>Sphingomonadales</taxon>
        <taxon>Sphingomonadaceae</taxon>
        <taxon>Sphingomonas</taxon>
    </lineage>
</organism>
<keyword evidence="1" id="KW-0732">Signal</keyword>